<protein>
    <submittedName>
        <fullName evidence="2">Fe-S assembly protein</fullName>
    </submittedName>
</protein>
<dbReference type="PANTHER" id="PTHR43575:SF1">
    <property type="entry name" value="PROTEIN ABCI7, CHLOROPLASTIC"/>
    <property type="match status" value="1"/>
</dbReference>
<name>A0A4Q1AZP4_9BACT</name>
<dbReference type="InterPro" id="IPR055346">
    <property type="entry name" value="Fe-S_cluster_assembly_SufBD"/>
</dbReference>
<dbReference type="Proteomes" id="UP000289718">
    <property type="component" value="Unassembled WGS sequence"/>
</dbReference>
<keyword evidence="3" id="KW-1185">Reference proteome</keyword>
<dbReference type="OrthoDB" id="9768262at2"/>
<dbReference type="SUPFAM" id="SSF101960">
    <property type="entry name" value="Stabilizer of iron transporter SufD"/>
    <property type="match status" value="1"/>
</dbReference>
<dbReference type="InterPro" id="IPR037284">
    <property type="entry name" value="SUF_FeS_clus_asmbl_SufBD_sf"/>
</dbReference>
<evidence type="ECO:0000259" key="1">
    <source>
        <dbReference type="Pfam" id="PF01458"/>
    </source>
</evidence>
<proteinExistence type="predicted"/>
<dbReference type="PANTHER" id="PTHR43575">
    <property type="entry name" value="PROTEIN ABCI7, CHLOROPLASTIC"/>
    <property type="match status" value="1"/>
</dbReference>
<dbReference type="EMBL" id="NXIE01000006">
    <property type="protein sequence ID" value="RXK11635.1"/>
    <property type="molecule type" value="Genomic_DNA"/>
</dbReference>
<accession>A0A4Q1AZP4</accession>
<reference evidence="2 3" key="1">
    <citation type="submission" date="2017-09" db="EMBL/GenBank/DDBJ databases">
        <title>Genomics of the genus Arcobacter.</title>
        <authorList>
            <person name="Perez-Cataluna A."/>
            <person name="Figueras M.J."/>
            <person name="Salas-Masso N."/>
        </authorList>
    </citation>
    <scope>NUCLEOTIDE SEQUENCE [LARGE SCALE GENOMIC DNA]</scope>
    <source>
        <strain evidence="2 3">F156-34</strain>
    </source>
</reference>
<dbReference type="RefSeq" id="WP_129062504.1">
    <property type="nucleotide sequence ID" value="NZ_NXIE01000006.1"/>
</dbReference>
<sequence>MKLIDLKDIKFPTKKDEDFRKINLSPILKKEFEYSKEYKLDLELQESKSISSRTNELLKINERLNTKNYELNIQEDSNEPIIIVHNLENENSINTNSLKINVAENIKASIIEIFVNKKEKNIYTVNRELNLAKNSKLEYLKIQDFSEDTSFLINYLNHLDDNSKLNHTNFEIGKGFSLSIYDTNLEKENAAFNINGLVKLYESADSSSIFNTNHENKKNTSDIKYKHILNDNSKAVFEAISRVDEKAFFSQVHQNSDTILLSDEAAIFAKPHLEINIDELEASHGATTGSLNKDQLLYLQSRGIDEKLAKQILLKAVENEIIETILDEKVKEFIKEYKRDNYV</sequence>
<evidence type="ECO:0000313" key="3">
    <source>
        <dbReference type="Proteomes" id="UP000289718"/>
    </source>
</evidence>
<dbReference type="Pfam" id="PF01458">
    <property type="entry name" value="SUFBD_core"/>
    <property type="match status" value="1"/>
</dbReference>
<comment type="caution">
    <text evidence="2">The sequence shown here is derived from an EMBL/GenBank/DDBJ whole genome shotgun (WGS) entry which is preliminary data.</text>
</comment>
<dbReference type="GO" id="GO:0016226">
    <property type="term" value="P:iron-sulfur cluster assembly"/>
    <property type="evidence" value="ECO:0007669"/>
    <property type="project" value="InterPro"/>
</dbReference>
<feature type="domain" description="SUF system FeS cluster assembly SufBD core" evidence="1">
    <location>
        <begin position="88"/>
        <end position="316"/>
    </location>
</feature>
<evidence type="ECO:0000313" key="2">
    <source>
        <dbReference type="EMBL" id="RXK11635.1"/>
    </source>
</evidence>
<gene>
    <name evidence="2" type="ORF">CP965_12755</name>
</gene>
<dbReference type="AlphaFoldDB" id="A0A4Q1AZP4"/>
<dbReference type="InterPro" id="IPR000825">
    <property type="entry name" value="SUF_FeS_clus_asmbl_SufBD_core"/>
</dbReference>
<organism evidence="2 3">
    <name type="scientific">Halarcobacter mediterraneus</name>
    <dbReference type="NCBI Taxonomy" id="2023153"/>
    <lineage>
        <taxon>Bacteria</taxon>
        <taxon>Pseudomonadati</taxon>
        <taxon>Campylobacterota</taxon>
        <taxon>Epsilonproteobacteria</taxon>
        <taxon>Campylobacterales</taxon>
        <taxon>Arcobacteraceae</taxon>
        <taxon>Halarcobacter</taxon>
    </lineage>
</organism>